<sequence length="445" mass="49168">MKSAVLLLALAGFSLGDLIQNLPGQPAANFKQYSGYLTTGTNGRNRMYYWFVESQNQPSTDPLLLWLTGGPGCSGISALFGEWGPFTVNSDAATLSVNPYSWNRNASVLVLESPVGVGFSYTTDHFGVGTSDNQTALENWQALTGFLTAFPQYKTNDFYVTGESYGGIYIPTLVQYILDHQTDYKINIKGMAIGNGLLDDDLDTDGLVEFTHKHGLVDQLQWQQAQTKCCTNGNTDDCPWSTFWNGICHLFTEQAVNLAWRSGLNPYNMYADCVNAQLTSRFEVDHMRKFGVKPHKLSTPPCVDESTLTTYMQRADVRKALGIPDSVPKWEICSDAVSQGYHRQYGTMKPQVTNAVNAGLKVMLYYGDIDMACNFLGGQRFAANLGIAQKESKRTYQVNGQVGGYVSDFGQLKFVTIRGAGHLVPHDKPAVAAYILDAFINNKRF</sequence>
<reference evidence="3" key="1">
    <citation type="submission" date="2023-06" db="EMBL/GenBank/DDBJ databases">
        <authorList>
            <person name="Delattre M."/>
        </authorList>
    </citation>
    <scope>NUCLEOTIDE SEQUENCE</scope>
    <source>
        <strain evidence="3">AF72</strain>
    </source>
</reference>
<comment type="similarity">
    <text evidence="1 2">Belongs to the peptidase S10 family.</text>
</comment>
<keyword evidence="2" id="KW-0645">Protease</keyword>
<dbReference type="InterPro" id="IPR029058">
    <property type="entry name" value="AB_hydrolase_fold"/>
</dbReference>
<dbReference type="GO" id="GO:0006508">
    <property type="term" value="P:proteolysis"/>
    <property type="evidence" value="ECO:0007669"/>
    <property type="project" value="UniProtKB-KW"/>
</dbReference>
<dbReference type="EMBL" id="CATQJA010002663">
    <property type="protein sequence ID" value="CAJ0581455.1"/>
    <property type="molecule type" value="Genomic_DNA"/>
</dbReference>
<dbReference type="Pfam" id="PF00450">
    <property type="entry name" value="Peptidase_S10"/>
    <property type="match status" value="1"/>
</dbReference>
<dbReference type="PANTHER" id="PTHR11802">
    <property type="entry name" value="SERINE PROTEASE FAMILY S10 SERINE CARBOXYPEPTIDASE"/>
    <property type="match status" value="1"/>
</dbReference>
<gene>
    <name evidence="3" type="ORF">MSPICULIGERA_LOCUS19614</name>
</gene>
<evidence type="ECO:0000313" key="4">
    <source>
        <dbReference type="Proteomes" id="UP001177023"/>
    </source>
</evidence>
<dbReference type="InterPro" id="IPR001563">
    <property type="entry name" value="Peptidase_S10"/>
</dbReference>
<dbReference type="PROSITE" id="PS00560">
    <property type="entry name" value="CARBOXYPEPT_SER_HIS"/>
    <property type="match status" value="1"/>
</dbReference>
<dbReference type="PROSITE" id="PS00131">
    <property type="entry name" value="CARBOXYPEPT_SER_SER"/>
    <property type="match status" value="1"/>
</dbReference>
<evidence type="ECO:0000313" key="3">
    <source>
        <dbReference type="EMBL" id="CAJ0581455.1"/>
    </source>
</evidence>
<evidence type="ECO:0000256" key="2">
    <source>
        <dbReference type="RuleBase" id="RU361156"/>
    </source>
</evidence>
<accession>A0AA36D7D7</accession>
<keyword evidence="2" id="KW-0378">Hydrolase</keyword>
<dbReference type="AlphaFoldDB" id="A0AA36D7D7"/>
<protein>
    <recommendedName>
        <fullName evidence="2">Carboxypeptidase</fullName>
        <ecNumber evidence="2">3.4.16.-</ecNumber>
    </recommendedName>
</protein>
<name>A0AA36D7D7_9BILA</name>
<organism evidence="3 4">
    <name type="scientific">Mesorhabditis spiculigera</name>
    <dbReference type="NCBI Taxonomy" id="96644"/>
    <lineage>
        <taxon>Eukaryota</taxon>
        <taxon>Metazoa</taxon>
        <taxon>Ecdysozoa</taxon>
        <taxon>Nematoda</taxon>
        <taxon>Chromadorea</taxon>
        <taxon>Rhabditida</taxon>
        <taxon>Rhabditina</taxon>
        <taxon>Rhabditomorpha</taxon>
        <taxon>Rhabditoidea</taxon>
        <taxon>Rhabditidae</taxon>
        <taxon>Mesorhabditinae</taxon>
        <taxon>Mesorhabditis</taxon>
    </lineage>
</organism>
<dbReference type="PRINTS" id="PR00724">
    <property type="entry name" value="CRBOXYPTASEC"/>
</dbReference>
<keyword evidence="2" id="KW-0121">Carboxypeptidase</keyword>
<dbReference type="Gene3D" id="3.40.50.1820">
    <property type="entry name" value="alpha/beta hydrolase"/>
    <property type="match status" value="1"/>
</dbReference>
<evidence type="ECO:0000256" key="1">
    <source>
        <dbReference type="ARBA" id="ARBA00009431"/>
    </source>
</evidence>
<dbReference type="InterPro" id="IPR018202">
    <property type="entry name" value="Ser_caboxypep_ser_AS"/>
</dbReference>
<keyword evidence="4" id="KW-1185">Reference proteome</keyword>
<feature type="signal peptide" evidence="2">
    <location>
        <begin position="1"/>
        <end position="16"/>
    </location>
</feature>
<dbReference type="EC" id="3.4.16.-" evidence="2"/>
<comment type="caution">
    <text evidence="3">The sequence shown here is derived from an EMBL/GenBank/DDBJ whole genome shotgun (WGS) entry which is preliminary data.</text>
</comment>
<dbReference type="GO" id="GO:0004185">
    <property type="term" value="F:serine-type carboxypeptidase activity"/>
    <property type="evidence" value="ECO:0007669"/>
    <property type="project" value="UniProtKB-UniRule"/>
</dbReference>
<feature type="chain" id="PRO_5041484210" description="Carboxypeptidase" evidence="2">
    <location>
        <begin position="17"/>
        <end position="445"/>
    </location>
</feature>
<dbReference type="SUPFAM" id="SSF53474">
    <property type="entry name" value="alpha/beta-Hydrolases"/>
    <property type="match status" value="1"/>
</dbReference>
<dbReference type="PANTHER" id="PTHR11802:SF38">
    <property type="entry name" value="SERINE CARBOXYPEPTIDASE CTSA-1.2"/>
    <property type="match status" value="1"/>
</dbReference>
<keyword evidence="2" id="KW-0732">Signal</keyword>
<feature type="non-terminal residue" evidence="3">
    <location>
        <position position="445"/>
    </location>
</feature>
<dbReference type="FunFam" id="3.40.50.12670:FF:000002">
    <property type="entry name" value="Carboxypeptidase"/>
    <property type="match status" value="1"/>
</dbReference>
<dbReference type="Proteomes" id="UP001177023">
    <property type="component" value="Unassembled WGS sequence"/>
</dbReference>
<dbReference type="InterPro" id="IPR033124">
    <property type="entry name" value="Ser_caboxypep_his_AS"/>
</dbReference>
<proteinExistence type="inferred from homology"/>